<reference evidence="2 3" key="1">
    <citation type="submission" date="2021-04" db="EMBL/GenBank/DDBJ databases">
        <authorList>
            <person name="Ivanova A."/>
        </authorList>
    </citation>
    <scope>NUCLEOTIDE SEQUENCE [LARGE SCALE GENOMIC DNA]</scope>
    <source>
        <strain evidence="2 3">G18</strain>
    </source>
</reference>
<keyword evidence="3" id="KW-1185">Reference proteome</keyword>
<protein>
    <submittedName>
        <fullName evidence="2">DUF559 domain-containing protein</fullName>
    </submittedName>
</protein>
<dbReference type="Gene3D" id="3.40.960.10">
    <property type="entry name" value="VSR Endonuclease"/>
    <property type="match status" value="1"/>
</dbReference>
<dbReference type="EMBL" id="JAGKQQ010000001">
    <property type="protein sequence ID" value="MBP3955067.1"/>
    <property type="molecule type" value="Genomic_DNA"/>
</dbReference>
<evidence type="ECO:0000313" key="2">
    <source>
        <dbReference type="EMBL" id="MBP3955067.1"/>
    </source>
</evidence>
<organism evidence="2 3">
    <name type="scientific">Gemmata palustris</name>
    <dbReference type="NCBI Taxonomy" id="2822762"/>
    <lineage>
        <taxon>Bacteria</taxon>
        <taxon>Pseudomonadati</taxon>
        <taxon>Planctomycetota</taxon>
        <taxon>Planctomycetia</taxon>
        <taxon>Gemmatales</taxon>
        <taxon>Gemmataceae</taxon>
        <taxon>Gemmata</taxon>
    </lineage>
</organism>
<dbReference type="InterPro" id="IPR007569">
    <property type="entry name" value="DUF559"/>
</dbReference>
<dbReference type="Pfam" id="PF04480">
    <property type="entry name" value="DUF559"/>
    <property type="match status" value="1"/>
</dbReference>
<comment type="caution">
    <text evidence="2">The sequence shown here is derived from an EMBL/GenBank/DDBJ whole genome shotgun (WGS) entry which is preliminary data.</text>
</comment>
<proteinExistence type="predicted"/>
<accession>A0ABS5BN05</accession>
<sequence length="408" mass="44672">MNAAPITAALLRHQARRAQNVPTVSALVGPRGLGLRAWRAWAEVDQRPCAIAFSAELIAVLEAWVGSAFSTATPAERAVEWLAAVTKRDAEALAREVERMTRYDLDVLWRALPIDPHAPGAIAAHMILSDRAVGTDPHPAHFVRAIASTTDGLTKVVRAITALYPPNEWPALLLVPAPDELLPALRLLESIATTEPRVPVALALDPDEYERFGTKYPDARVTAFIREGLVEVRGVSGNELNERLRGAGLEPPATAVDRLAADGLADEVATAFVDATRAVRAPTATDLTSDFRSVHEEFLFGQLESMPQTAGLFRPNRALEFRHGNQAAEADLLAETLKLVIEVDGAHYHLTADQFRRDRRKDWLYQKHGYMVLRFLAEDVVSDLELVLNTILEAVELRRASAHPTGAA</sequence>
<dbReference type="InterPro" id="IPR011335">
    <property type="entry name" value="Restrct_endonuc-II-like"/>
</dbReference>
<dbReference type="RefSeq" id="WP_210653167.1">
    <property type="nucleotide sequence ID" value="NZ_JAGKQQ010000001.1"/>
</dbReference>
<dbReference type="Proteomes" id="UP000676565">
    <property type="component" value="Unassembled WGS sequence"/>
</dbReference>
<evidence type="ECO:0000313" key="3">
    <source>
        <dbReference type="Proteomes" id="UP000676565"/>
    </source>
</evidence>
<name>A0ABS5BN05_9BACT</name>
<feature type="domain" description="DUF559" evidence="1">
    <location>
        <begin position="330"/>
        <end position="395"/>
    </location>
</feature>
<gene>
    <name evidence="2" type="ORF">J8F10_07210</name>
</gene>
<dbReference type="SUPFAM" id="SSF52980">
    <property type="entry name" value="Restriction endonuclease-like"/>
    <property type="match status" value="1"/>
</dbReference>
<evidence type="ECO:0000259" key="1">
    <source>
        <dbReference type="Pfam" id="PF04480"/>
    </source>
</evidence>